<name>A0A061RY14_9CHLO</name>
<organism evidence="1">
    <name type="scientific">Tetraselmis sp. GSL018</name>
    <dbReference type="NCBI Taxonomy" id="582737"/>
    <lineage>
        <taxon>Eukaryota</taxon>
        <taxon>Viridiplantae</taxon>
        <taxon>Chlorophyta</taxon>
        <taxon>core chlorophytes</taxon>
        <taxon>Chlorodendrophyceae</taxon>
        <taxon>Chlorodendrales</taxon>
        <taxon>Chlorodendraceae</taxon>
        <taxon>Tetraselmis</taxon>
    </lineage>
</organism>
<reference evidence="1" key="1">
    <citation type="submission" date="2014-05" db="EMBL/GenBank/DDBJ databases">
        <title>The transcriptome of the halophilic microalga Tetraselmis sp. GSL018 isolated from the Great Salt Lake, Utah.</title>
        <authorList>
            <person name="Jinkerson R.E."/>
            <person name="D'Adamo S."/>
            <person name="Posewitz M.C."/>
        </authorList>
    </citation>
    <scope>NUCLEOTIDE SEQUENCE</scope>
    <source>
        <strain evidence="1">GSL018</strain>
    </source>
</reference>
<feature type="non-terminal residue" evidence="1">
    <location>
        <position position="66"/>
    </location>
</feature>
<sequence>MATVLKIQGVNSLNQPSLTFLCPWLSLSRVLSFLRAVETVIDSSKREMDIATSHILWCCGGIHVAS</sequence>
<protein>
    <submittedName>
        <fullName evidence="1">Uncharacterized protein</fullName>
    </submittedName>
</protein>
<proteinExistence type="predicted"/>
<gene>
    <name evidence="1" type="ORF">TSPGSL018_22994</name>
</gene>
<dbReference type="EMBL" id="GBEZ01010181">
    <property type="protein sequence ID" value="JAC75466.1"/>
    <property type="molecule type" value="Transcribed_RNA"/>
</dbReference>
<dbReference type="AlphaFoldDB" id="A0A061RY14"/>
<accession>A0A061RY14</accession>
<evidence type="ECO:0000313" key="1">
    <source>
        <dbReference type="EMBL" id="JAC75466.1"/>
    </source>
</evidence>